<sequence length="43" mass="4991">MAGLDDFFREKIYVQRKNYMRLPCPGYPQGINKKVGMRGNLNA</sequence>
<dbReference type="Proteomes" id="UP000195667">
    <property type="component" value="Unassembled WGS sequence"/>
</dbReference>
<evidence type="ECO:0008006" key="3">
    <source>
        <dbReference type="Google" id="ProtNLM"/>
    </source>
</evidence>
<name>A0A1R4HB73_9GAMM</name>
<dbReference type="EMBL" id="FUKI01000120">
    <property type="protein sequence ID" value="SJM93514.1"/>
    <property type="molecule type" value="Genomic_DNA"/>
</dbReference>
<dbReference type="AlphaFoldDB" id="A0A1R4HB73"/>
<gene>
    <name evidence="1" type="ORF">CRENPOLYSF1_440002</name>
</gene>
<evidence type="ECO:0000313" key="2">
    <source>
        <dbReference type="Proteomes" id="UP000195667"/>
    </source>
</evidence>
<organism evidence="1 2">
    <name type="scientific">Crenothrix polyspora</name>
    <dbReference type="NCBI Taxonomy" id="360316"/>
    <lineage>
        <taxon>Bacteria</taxon>
        <taxon>Pseudomonadati</taxon>
        <taxon>Pseudomonadota</taxon>
        <taxon>Gammaproteobacteria</taxon>
        <taxon>Methylococcales</taxon>
        <taxon>Crenotrichaceae</taxon>
        <taxon>Crenothrix</taxon>
    </lineage>
</organism>
<evidence type="ECO:0000313" key="1">
    <source>
        <dbReference type="EMBL" id="SJM93514.1"/>
    </source>
</evidence>
<proteinExistence type="predicted"/>
<reference evidence="2" key="1">
    <citation type="submission" date="2017-02" db="EMBL/GenBank/DDBJ databases">
        <authorList>
            <person name="Daims H."/>
        </authorList>
    </citation>
    <scope>NUCLEOTIDE SEQUENCE [LARGE SCALE GENOMIC DNA]</scope>
</reference>
<protein>
    <recommendedName>
        <fullName evidence="3">Transposase</fullName>
    </recommendedName>
</protein>
<accession>A0A1R4HB73</accession>
<keyword evidence="2" id="KW-1185">Reference proteome</keyword>